<evidence type="ECO:0000313" key="10">
    <source>
        <dbReference type="Proteomes" id="UP000036987"/>
    </source>
</evidence>
<keyword evidence="4 7" id="KW-0863">Zinc-finger</keyword>
<evidence type="ECO:0000259" key="8">
    <source>
        <dbReference type="PROSITE" id="PS50089"/>
    </source>
</evidence>
<dbReference type="EC" id="2.3.2.27" evidence="2"/>
<evidence type="ECO:0000256" key="3">
    <source>
        <dbReference type="ARBA" id="ARBA00022723"/>
    </source>
</evidence>
<evidence type="ECO:0000256" key="1">
    <source>
        <dbReference type="ARBA" id="ARBA00000900"/>
    </source>
</evidence>
<name>A0A0K9PBI3_ZOSMR</name>
<organism evidence="9 10">
    <name type="scientific">Zostera marina</name>
    <name type="common">Eelgrass</name>
    <dbReference type="NCBI Taxonomy" id="29655"/>
    <lineage>
        <taxon>Eukaryota</taxon>
        <taxon>Viridiplantae</taxon>
        <taxon>Streptophyta</taxon>
        <taxon>Embryophyta</taxon>
        <taxon>Tracheophyta</taxon>
        <taxon>Spermatophyta</taxon>
        <taxon>Magnoliopsida</taxon>
        <taxon>Liliopsida</taxon>
        <taxon>Zosteraceae</taxon>
        <taxon>Zostera</taxon>
    </lineage>
</organism>
<dbReference type="Gene3D" id="3.30.40.10">
    <property type="entry name" value="Zinc/RING finger domain, C3HC4 (zinc finger)"/>
    <property type="match status" value="1"/>
</dbReference>
<dbReference type="PANTHER" id="PTHR14155:SF627">
    <property type="entry name" value="OS06G0192800 PROTEIN"/>
    <property type="match status" value="1"/>
</dbReference>
<dbReference type="SMART" id="SM00184">
    <property type="entry name" value="RING"/>
    <property type="match status" value="1"/>
</dbReference>
<dbReference type="PROSITE" id="PS50089">
    <property type="entry name" value="ZF_RING_2"/>
    <property type="match status" value="1"/>
</dbReference>
<dbReference type="InterPro" id="IPR013083">
    <property type="entry name" value="Znf_RING/FYVE/PHD"/>
</dbReference>
<gene>
    <name evidence="9" type="ORF">ZOSMA_2G03370</name>
</gene>
<evidence type="ECO:0000256" key="4">
    <source>
        <dbReference type="ARBA" id="ARBA00022771"/>
    </source>
</evidence>
<dbReference type="InterPro" id="IPR001841">
    <property type="entry name" value="Znf_RING"/>
</dbReference>
<evidence type="ECO:0000256" key="6">
    <source>
        <dbReference type="ARBA" id="ARBA00024209"/>
    </source>
</evidence>
<keyword evidence="10" id="KW-1185">Reference proteome</keyword>
<evidence type="ECO:0000256" key="2">
    <source>
        <dbReference type="ARBA" id="ARBA00012483"/>
    </source>
</evidence>
<dbReference type="Proteomes" id="UP000036987">
    <property type="component" value="Unassembled WGS sequence"/>
</dbReference>
<evidence type="ECO:0000256" key="5">
    <source>
        <dbReference type="ARBA" id="ARBA00022833"/>
    </source>
</evidence>
<protein>
    <recommendedName>
        <fullName evidence="2">RING-type E3 ubiquitin transferase</fullName>
        <ecNumber evidence="2">2.3.2.27</ecNumber>
    </recommendedName>
</protein>
<dbReference type="Pfam" id="PF13639">
    <property type="entry name" value="zf-RING_2"/>
    <property type="match status" value="1"/>
</dbReference>
<keyword evidence="5" id="KW-0862">Zinc</keyword>
<dbReference type="STRING" id="29655.A0A0K9PBI3"/>
<dbReference type="GO" id="GO:0008270">
    <property type="term" value="F:zinc ion binding"/>
    <property type="evidence" value="ECO:0007669"/>
    <property type="project" value="UniProtKB-KW"/>
</dbReference>
<dbReference type="SUPFAM" id="SSF57850">
    <property type="entry name" value="RING/U-box"/>
    <property type="match status" value="1"/>
</dbReference>
<accession>A0A0K9PBI3</accession>
<keyword evidence="3" id="KW-0479">Metal-binding</keyword>
<dbReference type="InterPro" id="IPR053238">
    <property type="entry name" value="RING-H2_zinc_finger"/>
</dbReference>
<dbReference type="EMBL" id="LFYR01000981">
    <property type="protein sequence ID" value="KMZ66321.1"/>
    <property type="molecule type" value="Genomic_DNA"/>
</dbReference>
<feature type="domain" description="RING-type" evidence="8">
    <location>
        <begin position="167"/>
        <end position="209"/>
    </location>
</feature>
<dbReference type="PANTHER" id="PTHR14155">
    <property type="entry name" value="RING FINGER DOMAIN-CONTAINING"/>
    <property type="match status" value="1"/>
</dbReference>
<reference evidence="10" key="1">
    <citation type="journal article" date="2016" name="Nature">
        <title>The genome of the seagrass Zostera marina reveals angiosperm adaptation to the sea.</title>
        <authorList>
            <person name="Olsen J.L."/>
            <person name="Rouze P."/>
            <person name="Verhelst B."/>
            <person name="Lin Y.-C."/>
            <person name="Bayer T."/>
            <person name="Collen J."/>
            <person name="Dattolo E."/>
            <person name="De Paoli E."/>
            <person name="Dittami S."/>
            <person name="Maumus F."/>
            <person name="Michel G."/>
            <person name="Kersting A."/>
            <person name="Lauritano C."/>
            <person name="Lohaus R."/>
            <person name="Toepel M."/>
            <person name="Tonon T."/>
            <person name="Vanneste K."/>
            <person name="Amirebrahimi M."/>
            <person name="Brakel J."/>
            <person name="Bostroem C."/>
            <person name="Chovatia M."/>
            <person name="Grimwood J."/>
            <person name="Jenkins J.W."/>
            <person name="Jueterbock A."/>
            <person name="Mraz A."/>
            <person name="Stam W.T."/>
            <person name="Tice H."/>
            <person name="Bornberg-Bauer E."/>
            <person name="Green P.J."/>
            <person name="Pearson G.A."/>
            <person name="Procaccini G."/>
            <person name="Duarte C.M."/>
            <person name="Schmutz J."/>
            <person name="Reusch T.B.H."/>
            <person name="Van de Peer Y."/>
        </authorList>
    </citation>
    <scope>NUCLEOTIDE SEQUENCE [LARGE SCALE GENOMIC DNA]</scope>
    <source>
        <strain evidence="10">cv. Finnish</strain>
    </source>
</reference>
<proteinExistence type="inferred from homology"/>
<dbReference type="AlphaFoldDB" id="A0A0K9PBI3"/>
<comment type="caution">
    <text evidence="9">The sequence shown here is derived from an EMBL/GenBank/DDBJ whole genome shotgun (WGS) entry which is preliminary data.</text>
</comment>
<dbReference type="GO" id="GO:0061630">
    <property type="term" value="F:ubiquitin protein ligase activity"/>
    <property type="evidence" value="ECO:0007669"/>
    <property type="project" value="UniProtKB-EC"/>
</dbReference>
<comment type="similarity">
    <text evidence="6">Belongs to the RING-type zinc finger family. ATL subfamily.</text>
</comment>
<dbReference type="OrthoDB" id="8062037at2759"/>
<evidence type="ECO:0000256" key="7">
    <source>
        <dbReference type="PROSITE-ProRule" id="PRU00175"/>
    </source>
</evidence>
<sequence>MEEYYLMCFCTEDSVGPLQIASQEYVVVKFLATPAFLKIESKQLHIHLNQTYTKAILMESFITTLESAIHEVEIIVDDARDIIPHLYLYLPIVGRLPGTFLSIEATKGFNNDLISILHLEFQNQYFTLDQLVNVHNQPTFLYKIGCLDKLVWQSSNDDSLNSINIMCIVCLEEYADDEEVVSITSCNHVFHQECIMRWFRDHFRCPICRIRPSFSVNFSI</sequence>
<evidence type="ECO:0000313" key="9">
    <source>
        <dbReference type="EMBL" id="KMZ66321.1"/>
    </source>
</evidence>
<comment type="catalytic activity">
    <reaction evidence="1">
        <text>S-ubiquitinyl-[E2 ubiquitin-conjugating enzyme]-L-cysteine + [acceptor protein]-L-lysine = [E2 ubiquitin-conjugating enzyme]-L-cysteine + N(6)-ubiquitinyl-[acceptor protein]-L-lysine.</text>
        <dbReference type="EC" id="2.3.2.27"/>
    </reaction>
</comment>